<keyword evidence="2" id="KW-1185">Reference proteome</keyword>
<reference evidence="1" key="1">
    <citation type="journal article" date="2020" name="Stud. Mycol.">
        <title>101 Dothideomycetes genomes: a test case for predicting lifestyles and emergence of pathogens.</title>
        <authorList>
            <person name="Haridas S."/>
            <person name="Albert R."/>
            <person name="Binder M."/>
            <person name="Bloem J."/>
            <person name="Labutti K."/>
            <person name="Salamov A."/>
            <person name="Andreopoulos B."/>
            <person name="Baker S."/>
            <person name="Barry K."/>
            <person name="Bills G."/>
            <person name="Bluhm B."/>
            <person name="Cannon C."/>
            <person name="Castanera R."/>
            <person name="Culley D."/>
            <person name="Daum C."/>
            <person name="Ezra D."/>
            <person name="Gonzalez J."/>
            <person name="Henrissat B."/>
            <person name="Kuo A."/>
            <person name="Liang C."/>
            <person name="Lipzen A."/>
            <person name="Lutzoni F."/>
            <person name="Magnuson J."/>
            <person name="Mondo S."/>
            <person name="Nolan M."/>
            <person name="Ohm R."/>
            <person name="Pangilinan J."/>
            <person name="Park H.-J."/>
            <person name="Ramirez L."/>
            <person name="Alfaro M."/>
            <person name="Sun H."/>
            <person name="Tritt A."/>
            <person name="Yoshinaga Y."/>
            <person name="Zwiers L.-H."/>
            <person name="Turgeon B."/>
            <person name="Goodwin S."/>
            <person name="Spatafora J."/>
            <person name="Crous P."/>
            <person name="Grigoriev I."/>
        </authorList>
    </citation>
    <scope>NUCLEOTIDE SEQUENCE</scope>
    <source>
        <strain evidence="1">CBS 109.77</strain>
    </source>
</reference>
<accession>A0A6A6XI84</accession>
<dbReference type="OrthoDB" id="5314997at2759"/>
<name>A0A6A6XI84_9PLEO</name>
<protein>
    <recommendedName>
        <fullName evidence="3">F-box domain-containing protein</fullName>
    </recommendedName>
</protein>
<evidence type="ECO:0000313" key="2">
    <source>
        <dbReference type="Proteomes" id="UP000799757"/>
    </source>
</evidence>
<dbReference type="AlphaFoldDB" id="A0A6A6XI84"/>
<evidence type="ECO:0008006" key="3">
    <source>
        <dbReference type="Google" id="ProtNLM"/>
    </source>
</evidence>
<organism evidence="1 2">
    <name type="scientific">Melanomma pulvis-pyrius CBS 109.77</name>
    <dbReference type="NCBI Taxonomy" id="1314802"/>
    <lineage>
        <taxon>Eukaryota</taxon>
        <taxon>Fungi</taxon>
        <taxon>Dikarya</taxon>
        <taxon>Ascomycota</taxon>
        <taxon>Pezizomycotina</taxon>
        <taxon>Dothideomycetes</taxon>
        <taxon>Pleosporomycetidae</taxon>
        <taxon>Pleosporales</taxon>
        <taxon>Melanommataceae</taxon>
        <taxon>Melanomma</taxon>
    </lineage>
</organism>
<gene>
    <name evidence="1" type="ORF">K505DRAFT_416228</name>
</gene>
<sequence length="284" mass="33114">MEKLQDNGEAPFRFLDLPKELRLMIYDYIPTTIVHYSIKDFKPADPYEIRSPDRLQFLVPKVHETMQFNHRYKKSPMTLVYPSISDSVLFTCREIFSEASKTITNRKQEMVKHVPKIIMDVTYLPVLVQNAGFLEMLMEWKQCLYMGTKRDFEICMIDKGYISDEDLGKPDYGPATRFLELAGEKLHSDIFTTLELSIVSSLGISFNSFTEVLMFFTRRLIEYFPSTQVKIGVAGFRFFKSPRDQRSLEDMLDAALESITEQLQDEEIYDIPIERANRLGFSRG</sequence>
<dbReference type="Proteomes" id="UP000799757">
    <property type="component" value="Unassembled WGS sequence"/>
</dbReference>
<dbReference type="EMBL" id="MU001848">
    <property type="protein sequence ID" value="KAF2795793.1"/>
    <property type="molecule type" value="Genomic_DNA"/>
</dbReference>
<proteinExistence type="predicted"/>
<evidence type="ECO:0000313" key="1">
    <source>
        <dbReference type="EMBL" id="KAF2795793.1"/>
    </source>
</evidence>